<name>A0ABQ6JMC7_9ACTN</name>
<dbReference type="Gene3D" id="1.20.120.1760">
    <property type="match status" value="1"/>
</dbReference>
<keyword evidence="3" id="KW-0812">Transmembrane</keyword>
<keyword evidence="1 2" id="KW-0808">Transferase</keyword>
<feature type="transmembrane region" description="Helical" evidence="3">
    <location>
        <begin position="358"/>
        <end position="379"/>
    </location>
</feature>
<dbReference type="InterPro" id="IPR000462">
    <property type="entry name" value="CDP-OH_P_trans"/>
</dbReference>
<protein>
    <recommendedName>
        <fullName evidence="6">CDP-alcohol phosphatidyltransferase</fullName>
    </recommendedName>
</protein>
<evidence type="ECO:0000256" key="2">
    <source>
        <dbReference type="RuleBase" id="RU003750"/>
    </source>
</evidence>
<dbReference type="EMBL" id="BSUZ01000001">
    <property type="protein sequence ID" value="GMA88400.1"/>
    <property type="molecule type" value="Genomic_DNA"/>
</dbReference>
<accession>A0ABQ6JMC7</accession>
<feature type="transmembrane region" description="Helical" evidence="3">
    <location>
        <begin position="291"/>
        <end position="316"/>
    </location>
</feature>
<organism evidence="4 5">
    <name type="scientific">Angustibacter aerolatus</name>
    <dbReference type="NCBI Taxonomy" id="1162965"/>
    <lineage>
        <taxon>Bacteria</taxon>
        <taxon>Bacillati</taxon>
        <taxon>Actinomycetota</taxon>
        <taxon>Actinomycetes</taxon>
        <taxon>Kineosporiales</taxon>
        <taxon>Kineosporiaceae</taxon>
    </lineage>
</organism>
<proteinExistence type="inferred from homology"/>
<dbReference type="InterPro" id="IPR043130">
    <property type="entry name" value="CDP-OH_PTrfase_TM_dom"/>
</dbReference>
<reference evidence="5" key="1">
    <citation type="journal article" date="2019" name="Int. J. Syst. Evol. Microbiol.">
        <title>The Global Catalogue of Microorganisms (GCM) 10K type strain sequencing project: providing services to taxonomists for standard genome sequencing and annotation.</title>
        <authorList>
            <consortium name="The Broad Institute Genomics Platform"/>
            <consortium name="The Broad Institute Genome Sequencing Center for Infectious Disease"/>
            <person name="Wu L."/>
            <person name="Ma J."/>
        </authorList>
    </citation>
    <scope>NUCLEOTIDE SEQUENCE [LARGE SCALE GENOMIC DNA]</scope>
    <source>
        <strain evidence="5">NBRC 108730</strain>
    </source>
</reference>
<evidence type="ECO:0000256" key="1">
    <source>
        <dbReference type="ARBA" id="ARBA00022679"/>
    </source>
</evidence>
<dbReference type="Proteomes" id="UP001157017">
    <property type="component" value="Unassembled WGS sequence"/>
</dbReference>
<comment type="caution">
    <text evidence="4">The sequence shown here is derived from an EMBL/GenBank/DDBJ whole genome shotgun (WGS) entry which is preliminary data.</text>
</comment>
<evidence type="ECO:0008006" key="6">
    <source>
        <dbReference type="Google" id="ProtNLM"/>
    </source>
</evidence>
<keyword evidence="3" id="KW-1133">Transmembrane helix</keyword>
<keyword evidence="5" id="KW-1185">Reference proteome</keyword>
<evidence type="ECO:0000313" key="4">
    <source>
        <dbReference type="EMBL" id="GMA88400.1"/>
    </source>
</evidence>
<feature type="transmembrane region" description="Helical" evidence="3">
    <location>
        <begin position="336"/>
        <end position="353"/>
    </location>
</feature>
<sequence length="386" mass="40129">MRAWHADEDEQRLRLRRASRSDDGFLSTFLVRPPSRWLTRPALALGLPAAAVTGVALLLGLAAAAAYAGGGTGWRVLGSVLLLASLVVDCVDGQVARLTRTTSARGAWLDVGADRVKEYAVYAGLAAGAHDRTGWVLALAAMALLVTRHHVDFAYATLGSSDADSGVAAWSARTDLRGWTLWARRFVIMPVGERTLVLVVLAPLLGVRATLVVLLAWGLVAAAWTTAGRVGRTVLARSWPGVRPGAARQRLAALADVAPVPARAVEGAVGGRAGWLLVPATRALEQGGTALVAALVAPRALAGAFAVLAVTAFAQYDVVYRQRLLGAVGTSGPLRVAGWPLRLVVVVVLLVTVRSSGVLLVVAGVLGVAAAASSVAAWWRSLPSTP</sequence>
<feature type="transmembrane region" description="Helical" evidence="3">
    <location>
        <begin position="42"/>
        <end position="67"/>
    </location>
</feature>
<gene>
    <name evidence="4" type="ORF">GCM10025868_36500</name>
</gene>
<keyword evidence="3" id="KW-0472">Membrane</keyword>
<dbReference type="PROSITE" id="PS00379">
    <property type="entry name" value="CDP_ALCOHOL_P_TRANSF"/>
    <property type="match status" value="1"/>
</dbReference>
<evidence type="ECO:0000256" key="3">
    <source>
        <dbReference type="SAM" id="Phobius"/>
    </source>
</evidence>
<comment type="similarity">
    <text evidence="2">Belongs to the CDP-alcohol phosphatidyltransferase class-I family.</text>
</comment>
<dbReference type="InterPro" id="IPR048254">
    <property type="entry name" value="CDP_ALCOHOL_P_TRANSF_CS"/>
</dbReference>
<dbReference type="Pfam" id="PF01066">
    <property type="entry name" value="CDP-OH_P_transf"/>
    <property type="match status" value="1"/>
</dbReference>
<evidence type="ECO:0000313" key="5">
    <source>
        <dbReference type="Proteomes" id="UP001157017"/>
    </source>
</evidence>